<keyword evidence="3 8" id="KW-0812">Transmembrane</keyword>
<feature type="compositionally biased region" description="Low complexity" evidence="7">
    <location>
        <begin position="444"/>
        <end position="453"/>
    </location>
</feature>
<evidence type="ECO:0000256" key="8">
    <source>
        <dbReference type="SAM" id="Phobius"/>
    </source>
</evidence>
<evidence type="ECO:0000256" key="2">
    <source>
        <dbReference type="ARBA" id="ARBA00022448"/>
    </source>
</evidence>
<evidence type="ECO:0008006" key="12">
    <source>
        <dbReference type="Google" id="ProtNLM"/>
    </source>
</evidence>
<proteinExistence type="predicted"/>
<comment type="caution">
    <text evidence="9">The sequence shown here is derived from an EMBL/GenBank/DDBJ whole genome shotgun (WGS) entry which is preliminary data.</text>
</comment>
<evidence type="ECO:0000313" key="9">
    <source>
        <dbReference type="EMBL" id="CAE8585959.1"/>
    </source>
</evidence>
<keyword evidence="5" id="KW-0406">Ion transport</keyword>
<evidence type="ECO:0000256" key="4">
    <source>
        <dbReference type="ARBA" id="ARBA00022989"/>
    </source>
</evidence>
<evidence type="ECO:0000256" key="5">
    <source>
        <dbReference type="ARBA" id="ARBA00023065"/>
    </source>
</evidence>
<keyword evidence="11" id="KW-1185">Reference proteome</keyword>
<name>A0A813DK45_POLGL</name>
<keyword evidence="6 8" id="KW-0472">Membrane</keyword>
<evidence type="ECO:0000256" key="1">
    <source>
        <dbReference type="ARBA" id="ARBA00004141"/>
    </source>
</evidence>
<evidence type="ECO:0000313" key="10">
    <source>
        <dbReference type="EMBL" id="CAE8586058.1"/>
    </source>
</evidence>
<dbReference type="EMBL" id="CAJNNV010001895">
    <property type="protein sequence ID" value="CAE8586058.1"/>
    <property type="molecule type" value="Genomic_DNA"/>
</dbReference>
<dbReference type="Proteomes" id="UP000654075">
    <property type="component" value="Unassembled WGS sequence"/>
</dbReference>
<accession>A0A813DK45</accession>
<evidence type="ECO:0000256" key="7">
    <source>
        <dbReference type="SAM" id="MobiDB-lite"/>
    </source>
</evidence>
<sequence length="551" mass="60773">MIAYEPGRWGLCFIFRVKGSVFPKAAFLAAASALLAVMVKLFIFSWHDTGYMNGVEEIWSGYTFVLGFLIVFRINQSYARFWEGATLTKQFRGEWFFAVSNVFAFCSRDESKKADVVRFQHVFVRLASLLHCSALQQICALPGDSLEIINSDAMDAESMAFLRTCVNQHEVVTNWIQRLIVQATDACIVDVPAPILSRVFQEIGNGVVNLNNARKNRDVPFPFPYAQVISCMLCVHWLLTPILAAHQIGSAIWAGIMSFLVALSFWSLYYLALEMDQPFGEDANDLPIQAMQEEWNNSLFTLLHPRCQVLPTFDFTDSQSKEPHQSEVPSSPKQLFRRHSHGPRHAELFRETVLTNSATSAPMRVTIHSDCPVEEVSPAVSVIRATSMELVEGSKTGMVSVTFSDYAGSERIRRKRDQGEAVNVSVEFSDYPGSGISRKRDQPIGSSISIYSESDSDDAGKSGVGEINQDAESDGDDAGKSVVSCISADPSEGVEGQALEEENLWLDSVPAPAPNSSLRQSVALEKSFASFGGASVGRLRAARPPPVLQLV</sequence>
<reference evidence="9" key="1">
    <citation type="submission" date="2021-02" db="EMBL/GenBank/DDBJ databases">
        <authorList>
            <person name="Dougan E. K."/>
            <person name="Rhodes N."/>
            <person name="Thang M."/>
            <person name="Chan C."/>
        </authorList>
    </citation>
    <scope>NUCLEOTIDE SEQUENCE</scope>
</reference>
<dbReference type="EMBL" id="CAJNNV010001846">
    <property type="protein sequence ID" value="CAE8585959.1"/>
    <property type="molecule type" value="Genomic_DNA"/>
</dbReference>
<evidence type="ECO:0000256" key="3">
    <source>
        <dbReference type="ARBA" id="ARBA00022692"/>
    </source>
</evidence>
<dbReference type="InterPro" id="IPR044669">
    <property type="entry name" value="YneE/VCCN1/2-like"/>
</dbReference>
<gene>
    <name evidence="9" type="ORF">PGLA1383_LOCUS4856</name>
    <name evidence="10" type="ORF">PGLA1383_LOCUS4955</name>
</gene>
<keyword evidence="2" id="KW-0813">Transport</keyword>
<comment type="subcellular location">
    <subcellularLocation>
        <location evidence="1">Membrane</location>
        <topology evidence="1">Multi-pass membrane protein</topology>
    </subcellularLocation>
</comment>
<feature type="transmembrane region" description="Helical" evidence="8">
    <location>
        <begin position="58"/>
        <end position="75"/>
    </location>
</feature>
<protein>
    <recommendedName>
        <fullName evidence="12">Bestrophin homolog</fullName>
    </recommendedName>
</protein>
<dbReference type="GO" id="GO:0016020">
    <property type="term" value="C:membrane"/>
    <property type="evidence" value="ECO:0007669"/>
    <property type="project" value="UniProtKB-SubCell"/>
</dbReference>
<evidence type="ECO:0000313" key="11">
    <source>
        <dbReference type="Proteomes" id="UP000654075"/>
    </source>
</evidence>
<feature type="region of interest" description="Disordered" evidence="7">
    <location>
        <begin position="317"/>
        <end position="338"/>
    </location>
</feature>
<feature type="transmembrane region" description="Helical" evidence="8">
    <location>
        <begin position="223"/>
        <end position="245"/>
    </location>
</feature>
<feature type="transmembrane region" description="Helical" evidence="8">
    <location>
        <begin position="251"/>
        <end position="272"/>
    </location>
</feature>
<dbReference type="PANTHER" id="PTHR33281">
    <property type="entry name" value="UPF0187 PROTEIN YNEE"/>
    <property type="match status" value="1"/>
</dbReference>
<dbReference type="OrthoDB" id="1368at2759"/>
<feature type="transmembrane region" description="Helical" evidence="8">
    <location>
        <begin position="25"/>
        <end position="46"/>
    </location>
</feature>
<dbReference type="Pfam" id="PF25539">
    <property type="entry name" value="Bestrophin_2"/>
    <property type="match status" value="1"/>
</dbReference>
<organism evidence="9 11">
    <name type="scientific">Polarella glacialis</name>
    <name type="common">Dinoflagellate</name>
    <dbReference type="NCBI Taxonomy" id="89957"/>
    <lineage>
        <taxon>Eukaryota</taxon>
        <taxon>Sar</taxon>
        <taxon>Alveolata</taxon>
        <taxon>Dinophyceae</taxon>
        <taxon>Suessiales</taxon>
        <taxon>Suessiaceae</taxon>
        <taxon>Polarella</taxon>
    </lineage>
</organism>
<feature type="region of interest" description="Disordered" evidence="7">
    <location>
        <begin position="428"/>
        <end position="480"/>
    </location>
</feature>
<evidence type="ECO:0000256" key="6">
    <source>
        <dbReference type="ARBA" id="ARBA00023136"/>
    </source>
</evidence>
<dbReference type="GO" id="GO:0005254">
    <property type="term" value="F:chloride channel activity"/>
    <property type="evidence" value="ECO:0007669"/>
    <property type="project" value="InterPro"/>
</dbReference>
<keyword evidence="4 8" id="KW-1133">Transmembrane helix</keyword>
<dbReference type="AlphaFoldDB" id="A0A813DK45"/>
<dbReference type="PANTHER" id="PTHR33281:SF20">
    <property type="match status" value="1"/>
</dbReference>